<feature type="non-terminal residue" evidence="3">
    <location>
        <position position="1"/>
    </location>
</feature>
<feature type="region of interest" description="Disordered" evidence="1">
    <location>
        <begin position="53"/>
        <end position="97"/>
    </location>
</feature>
<comment type="caution">
    <text evidence="3">The sequence shown here is derived from an EMBL/GenBank/DDBJ whole genome shotgun (WGS) entry which is preliminary data.</text>
</comment>
<protein>
    <submittedName>
        <fullName evidence="3">Uncharacterized protein</fullName>
    </submittedName>
</protein>
<feature type="compositionally biased region" description="Basic and acidic residues" evidence="1">
    <location>
        <begin position="53"/>
        <end position="65"/>
    </location>
</feature>
<keyword evidence="2" id="KW-0472">Membrane</keyword>
<keyword evidence="2" id="KW-1133">Transmembrane helix</keyword>
<evidence type="ECO:0000256" key="1">
    <source>
        <dbReference type="SAM" id="MobiDB-lite"/>
    </source>
</evidence>
<gene>
    <name evidence="3" type="ORF">BGZ80_005463</name>
</gene>
<proteinExistence type="predicted"/>
<dbReference type="AlphaFoldDB" id="A0A9P6MJM0"/>
<keyword evidence="2" id="KW-0812">Transmembrane</keyword>
<feature type="transmembrane region" description="Helical" evidence="2">
    <location>
        <begin position="163"/>
        <end position="185"/>
    </location>
</feature>
<name>A0A9P6MJM0_9FUNG</name>
<accession>A0A9P6MJM0</accession>
<sequence>MDFGVRVNRHPDDVTMSTIPANIEGTTRDYLNVLNRNVDLLKRARHGADLLEGERSPSLYEDHAQRGKKGTPGILRPGPSRSSPTVGGSVPTVPTDPKMVILSPREQGPILVDPYHHCDIEDIVPGDFVIVDGDVNPARKSDEHETWYAWAWRRLVKEPTEKTGLAVIISMVPIIGPLACFYMSYKLIYRPLKCIKVGRHNREIVKCVVLHHMCRNLFLTLFLPVIGPLYGRTLQIDQRAVDFACRQVRECVKRSSGTYKRRVDSYKRQHSFLVGDSIRLHLEQTILDLSVSLSYYHGTPFLPPLAPQDNSQQQHRANTSRSEPTPVTKTNQSSSTPSHRPLLPIGWWDYYDDDCTEVFDLDLEFEIWPVEKNSEGKEATTLSPGGISPARAVQLEYLCQHEDQSRAIHEQLLREGRIPGNSG</sequence>
<keyword evidence="4" id="KW-1185">Reference proteome</keyword>
<feature type="compositionally biased region" description="Polar residues" evidence="1">
    <location>
        <begin position="308"/>
        <end position="338"/>
    </location>
</feature>
<organism evidence="3 4">
    <name type="scientific">Entomortierella chlamydospora</name>
    <dbReference type="NCBI Taxonomy" id="101097"/>
    <lineage>
        <taxon>Eukaryota</taxon>
        <taxon>Fungi</taxon>
        <taxon>Fungi incertae sedis</taxon>
        <taxon>Mucoromycota</taxon>
        <taxon>Mortierellomycotina</taxon>
        <taxon>Mortierellomycetes</taxon>
        <taxon>Mortierellales</taxon>
        <taxon>Mortierellaceae</taxon>
        <taxon>Entomortierella</taxon>
    </lineage>
</organism>
<evidence type="ECO:0000313" key="3">
    <source>
        <dbReference type="EMBL" id="KAG0005296.1"/>
    </source>
</evidence>
<dbReference type="EMBL" id="JAAAID010002695">
    <property type="protein sequence ID" value="KAG0005296.1"/>
    <property type="molecule type" value="Genomic_DNA"/>
</dbReference>
<reference evidence="3" key="1">
    <citation type="journal article" date="2020" name="Fungal Divers.">
        <title>Resolving the Mortierellaceae phylogeny through synthesis of multi-gene phylogenetics and phylogenomics.</title>
        <authorList>
            <person name="Vandepol N."/>
            <person name="Liber J."/>
            <person name="Desiro A."/>
            <person name="Na H."/>
            <person name="Kennedy M."/>
            <person name="Barry K."/>
            <person name="Grigoriev I.V."/>
            <person name="Miller A.N."/>
            <person name="O'Donnell K."/>
            <person name="Stajich J.E."/>
            <person name="Bonito G."/>
        </authorList>
    </citation>
    <scope>NUCLEOTIDE SEQUENCE</scope>
    <source>
        <strain evidence="3">NRRL 2769</strain>
    </source>
</reference>
<feature type="region of interest" description="Disordered" evidence="1">
    <location>
        <begin position="304"/>
        <end position="338"/>
    </location>
</feature>
<dbReference type="Proteomes" id="UP000703661">
    <property type="component" value="Unassembled WGS sequence"/>
</dbReference>
<evidence type="ECO:0000256" key="2">
    <source>
        <dbReference type="SAM" id="Phobius"/>
    </source>
</evidence>
<evidence type="ECO:0000313" key="4">
    <source>
        <dbReference type="Proteomes" id="UP000703661"/>
    </source>
</evidence>